<protein>
    <recommendedName>
        <fullName evidence="2">Defective in cullin neddylation protein</fullName>
    </recommendedName>
</protein>
<sequence>MPPAYTSSQKQYIAQFVNFTQAKDAIAAKFLRAHGWKVEEAVDAYFQSPAGASAAGNTAALNKIFDSYRDAPEENPDTIGIDGAMKYLGDINVELDEVCCFGIAELLKSPSMGEFTREGFVEGWRTAGCDSIPKMIAHAATLRTRITSQPDVFRRVYRYAFPLSRLPGQRNLQLEIATEQWRLFFTTDKGGVQWNTPNTPWLDWWIEYMEEKVKRPVNKDLWEQVEVFMRKTTEDENFGWWSADGAWPGALDEFVAYVQSKRGKGSEAMEVE</sequence>
<gene>
    <name evidence="4" type="primary">DCN1</name>
    <name evidence="4" type="ORF">Plec18167_001859</name>
</gene>
<dbReference type="InterPro" id="IPR005176">
    <property type="entry name" value="PONY_dom"/>
</dbReference>
<dbReference type="GO" id="GO:0016874">
    <property type="term" value="F:ligase activity"/>
    <property type="evidence" value="ECO:0007669"/>
    <property type="project" value="UniProtKB-KW"/>
</dbReference>
<keyword evidence="5" id="KW-1185">Reference proteome</keyword>
<evidence type="ECO:0000313" key="4">
    <source>
        <dbReference type="EMBL" id="KAL1885202.1"/>
    </source>
</evidence>
<dbReference type="SUPFAM" id="SSF46934">
    <property type="entry name" value="UBA-like"/>
    <property type="match status" value="1"/>
</dbReference>
<comment type="function">
    <text evidence="2">Neddylation of cullins play an essential role in the regulation of SCF-type complexes activity.</text>
</comment>
<accession>A0ABR3YBG5</accession>
<dbReference type="PANTHER" id="PTHR12281">
    <property type="entry name" value="RP42 RELATED"/>
    <property type="match status" value="1"/>
</dbReference>
<reference evidence="4 5" key="1">
    <citation type="journal article" date="2024" name="IMA Fungus">
        <title>IMA Genome - F19 : A genome assembly and annotation guide to empower mycologists, including annotated draft genome sequences of Ceratocystis pirilliformis, Diaporthe australafricana, Fusarium ophioides, Paecilomyces lecythidis, and Sporothrix stenoceras.</title>
        <authorList>
            <person name="Aylward J."/>
            <person name="Wilson A.M."/>
            <person name="Visagie C.M."/>
            <person name="Spraker J."/>
            <person name="Barnes I."/>
            <person name="Buitendag C."/>
            <person name="Ceriani C."/>
            <person name="Del Mar Angel L."/>
            <person name="du Plessis D."/>
            <person name="Fuchs T."/>
            <person name="Gasser K."/>
            <person name="Kramer D."/>
            <person name="Li W."/>
            <person name="Munsamy K."/>
            <person name="Piso A."/>
            <person name="Price J.L."/>
            <person name="Sonnekus B."/>
            <person name="Thomas C."/>
            <person name="van der Nest A."/>
            <person name="van Dijk A."/>
            <person name="van Heerden A."/>
            <person name="van Vuuren N."/>
            <person name="Yilmaz N."/>
            <person name="Duong T.A."/>
            <person name="van der Merwe N.A."/>
            <person name="Wingfield M.J."/>
            <person name="Wingfield B.D."/>
        </authorList>
    </citation>
    <scope>NUCLEOTIDE SEQUENCE [LARGE SCALE GENOMIC DNA]</scope>
    <source>
        <strain evidence="4 5">CMW 18167</strain>
    </source>
</reference>
<evidence type="ECO:0000313" key="5">
    <source>
        <dbReference type="Proteomes" id="UP001583193"/>
    </source>
</evidence>
<dbReference type="Pfam" id="PF03556">
    <property type="entry name" value="Cullin_binding"/>
    <property type="match status" value="1"/>
</dbReference>
<dbReference type="InterPro" id="IPR009060">
    <property type="entry name" value="UBA-like_sf"/>
</dbReference>
<dbReference type="Gene3D" id="1.10.238.10">
    <property type="entry name" value="EF-hand"/>
    <property type="match status" value="1"/>
</dbReference>
<evidence type="ECO:0000259" key="3">
    <source>
        <dbReference type="PROSITE" id="PS51229"/>
    </source>
</evidence>
<comment type="caution">
    <text evidence="4">The sequence shown here is derived from an EMBL/GenBank/DDBJ whole genome shotgun (WGS) entry which is preliminary data.</text>
</comment>
<dbReference type="EMBL" id="JAVDPF010000003">
    <property type="protein sequence ID" value="KAL1885202.1"/>
    <property type="molecule type" value="Genomic_DNA"/>
</dbReference>
<dbReference type="Gene3D" id="1.10.238.200">
    <property type="entry name" value="Cullin, PONY binding domain"/>
    <property type="match status" value="1"/>
</dbReference>
<proteinExistence type="predicted"/>
<evidence type="ECO:0000256" key="1">
    <source>
        <dbReference type="ARBA" id="ARBA00022786"/>
    </source>
</evidence>
<evidence type="ECO:0000256" key="2">
    <source>
        <dbReference type="RuleBase" id="RU410713"/>
    </source>
</evidence>
<feature type="domain" description="DCUN1" evidence="3">
    <location>
        <begin position="56"/>
        <end position="259"/>
    </location>
</feature>
<dbReference type="PROSITE" id="PS51229">
    <property type="entry name" value="DCUN1"/>
    <property type="match status" value="1"/>
</dbReference>
<dbReference type="Gene3D" id="1.10.8.10">
    <property type="entry name" value="DNA helicase RuvA subunit, C-terminal domain"/>
    <property type="match status" value="1"/>
</dbReference>
<dbReference type="CDD" id="cd14350">
    <property type="entry name" value="UBA_DCNL"/>
    <property type="match status" value="1"/>
</dbReference>
<name>A0ABR3YBG5_9EURO</name>
<dbReference type="InterPro" id="IPR014764">
    <property type="entry name" value="DCN-prot"/>
</dbReference>
<dbReference type="Proteomes" id="UP001583193">
    <property type="component" value="Unassembled WGS sequence"/>
</dbReference>
<dbReference type="PANTHER" id="PTHR12281:SF31">
    <property type="entry name" value="DCN1-LIKE PROTEIN 3"/>
    <property type="match status" value="1"/>
</dbReference>
<keyword evidence="4" id="KW-0436">Ligase</keyword>
<organism evidence="4 5">
    <name type="scientific">Paecilomyces lecythidis</name>
    <dbReference type="NCBI Taxonomy" id="3004212"/>
    <lineage>
        <taxon>Eukaryota</taxon>
        <taxon>Fungi</taxon>
        <taxon>Dikarya</taxon>
        <taxon>Ascomycota</taxon>
        <taxon>Pezizomycotina</taxon>
        <taxon>Eurotiomycetes</taxon>
        <taxon>Eurotiomycetidae</taxon>
        <taxon>Eurotiales</taxon>
        <taxon>Thermoascaceae</taxon>
        <taxon>Paecilomyces</taxon>
    </lineage>
</organism>
<keyword evidence="1" id="KW-0833">Ubl conjugation pathway</keyword>
<dbReference type="Pfam" id="PF14555">
    <property type="entry name" value="UBA_4"/>
    <property type="match status" value="1"/>
</dbReference>
<dbReference type="InterPro" id="IPR042460">
    <property type="entry name" value="DCN1-like_PONY"/>
</dbReference>